<dbReference type="Proteomes" id="UP000192927">
    <property type="component" value="Unassembled WGS sequence"/>
</dbReference>
<dbReference type="AlphaFoldDB" id="A0A1W5D5S8"/>
<keyword evidence="9" id="KW-1185">Reference proteome</keyword>
<evidence type="ECO:0000313" key="8">
    <source>
        <dbReference type="EMBL" id="SLM38498.1"/>
    </source>
</evidence>
<name>A0A1W5D5S8_9LECA</name>
<comment type="similarity">
    <text evidence="3">Belongs to the RTC5 family.</text>
</comment>
<evidence type="ECO:0000313" key="9">
    <source>
        <dbReference type="Proteomes" id="UP000192927"/>
    </source>
</evidence>
<dbReference type="Pfam" id="PF07534">
    <property type="entry name" value="TLD"/>
    <property type="match status" value="1"/>
</dbReference>
<comment type="function">
    <text evidence="1">May be involved in a process influencing telomere capping.</text>
</comment>
<feature type="compositionally biased region" description="Low complexity" evidence="6">
    <location>
        <begin position="323"/>
        <end position="334"/>
    </location>
</feature>
<dbReference type="InterPro" id="IPR006571">
    <property type="entry name" value="TLDc_dom"/>
</dbReference>
<evidence type="ECO:0000256" key="3">
    <source>
        <dbReference type="ARBA" id="ARBA00006731"/>
    </source>
</evidence>
<organism evidence="8 9">
    <name type="scientific">Lasallia pustulata</name>
    <dbReference type="NCBI Taxonomy" id="136370"/>
    <lineage>
        <taxon>Eukaryota</taxon>
        <taxon>Fungi</taxon>
        <taxon>Dikarya</taxon>
        <taxon>Ascomycota</taxon>
        <taxon>Pezizomycotina</taxon>
        <taxon>Lecanoromycetes</taxon>
        <taxon>OSLEUM clade</taxon>
        <taxon>Umbilicariomycetidae</taxon>
        <taxon>Umbilicariales</taxon>
        <taxon>Umbilicariaceae</taxon>
        <taxon>Lasallia</taxon>
    </lineage>
</organism>
<evidence type="ECO:0000256" key="2">
    <source>
        <dbReference type="ARBA" id="ARBA00004496"/>
    </source>
</evidence>
<evidence type="ECO:0000256" key="5">
    <source>
        <dbReference type="ARBA" id="ARBA00022490"/>
    </source>
</evidence>
<protein>
    <recommendedName>
        <fullName evidence="4">Restriction of telomere capping protein 5</fullName>
    </recommendedName>
</protein>
<feature type="region of interest" description="Disordered" evidence="6">
    <location>
        <begin position="322"/>
        <end position="341"/>
    </location>
</feature>
<evidence type="ECO:0000256" key="1">
    <source>
        <dbReference type="ARBA" id="ARBA00002738"/>
    </source>
</evidence>
<comment type="subcellular location">
    <subcellularLocation>
        <location evidence="2">Cytoplasm</location>
    </subcellularLocation>
</comment>
<dbReference type="SMART" id="SM00584">
    <property type="entry name" value="TLDc"/>
    <property type="match status" value="1"/>
</dbReference>
<dbReference type="GO" id="GO:0006979">
    <property type="term" value="P:response to oxidative stress"/>
    <property type="evidence" value="ECO:0007669"/>
    <property type="project" value="TreeGrafter"/>
</dbReference>
<evidence type="ECO:0000259" key="7">
    <source>
        <dbReference type="PROSITE" id="PS51886"/>
    </source>
</evidence>
<dbReference type="EMBL" id="FWEW01002512">
    <property type="protein sequence ID" value="SLM38498.1"/>
    <property type="molecule type" value="Genomic_DNA"/>
</dbReference>
<evidence type="ECO:0000256" key="6">
    <source>
        <dbReference type="SAM" id="MobiDB-lite"/>
    </source>
</evidence>
<evidence type="ECO:0000256" key="4">
    <source>
        <dbReference type="ARBA" id="ARBA00015163"/>
    </source>
</evidence>
<accession>A0A1W5D5S8</accession>
<reference evidence="9" key="1">
    <citation type="submission" date="2017-03" db="EMBL/GenBank/DDBJ databases">
        <authorList>
            <person name="Sharma R."/>
            <person name="Thines M."/>
        </authorList>
    </citation>
    <scope>NUCLEOTIDE SEQUENCE [LARGE SCALE GENOMIC DNA]</scope>
</reference>
<proteinExistence type="inferred from homology"/>
<dbReference type="PANTHER" id="PTHR23354">
    <property type="entry name" value="NUCLEOLAR PROTEIN 7/ESTROGEN RECEPTOR COACTIVATOR-RELATED"/>
    <property type="match status" value="1"/>
</dbReference>
<feature type="domain" description="TLDc" evidence="7">
    <location>
        <begin position="351"/>
        <end position="568"/>
    </location>
</feature>
<sequence length="623" mass="68734">MGQGASGEQGARNVSTETLSHELALRFAKKCFTPLEITHFKDVFRTLADDQDGIHYWKEETLCRFLVIPDVLGPGPVIYQMATYLGAFPFPSLAPSILTLEALLRVIVVMTERYKKVLKRGKTDRNKLLFRSLAVFDRRMSSVHEKPAQEVLEGLKGEASDDTDVAVEVARSHVAGFSIDQAGSDDEEEEDDDELALAALDFLDANEVFKHDQNSDTKIHHAQIPVDNFRRLLMLLLVIAPLDAQDNLARHAESLTERRLTGLRRVADSILWSFTPEENAGIFYSSFNTIIPASLPFLFDGLNPLFEHFLFSKNIDLSRRKPSSSSGLQSHPPSQAVPDAPLEPLLTTEGEILDLNVLSQLSFFMKGNTLFRRLRLLYSGGDAGFSMGSFEQKVFNWRAPSILLVAGTRLPSIPKGGRERAFADSLPPKRFPDGATGNNKAGRVVFGVYLNVSWKQTYKGAMGDSSTLLFQLEPIHEVFHASLVNTDYATFAKSGISFGSPPPRSKPVSGLSSHTTLGPVSLMLDESLEYGVFTHDAGGGGAFHPSQSRRYDWQDRFEIESLEVWGCGGDEEAEKQRAAWAWEEREAAARRNVQLGKDVEADRALLEMAGLVGNHGASGGSMG</sequence>
<dbReference type="GO" id="GO:0005634">
    <property type="term" value="C:nucleus"/>
    <property type="evidence" value="ECO:0007669"/>
    <property type="project" value="TreeGrafter"/>
</dbReference>
<keyword evidence="5" id="KW-0963">Cytoplasm</keyword>
<dbReference type="PROSITE" id="PS51886">
    <property type="entry name" value="TLDC"/>
    <property type="match status" value="1"/>
</dbReference>
<dbReference type="PANTHER" id="PTHR23354:SF130">
    <property type="entry name" value="RESTRICTION OF TELOMERE CAPPING PROTEIN 5"/>
    <property type="match status" value="1"/>
</dbReference>
<dbReference type="GO" id="GO:0005737">
    <property type="term" value="C:cytoplasm"/>
    <property type="evidence" value="ECO:0007669"/>
    <property type="project" value="UniProtKB-SubCell"/>
</dbReference>